<organism evidence="2 3">
    <name type="scientific">Staurois parvus</name>
    <dbReference type="NCBI Taxonomy" id="386267"/>
    <lineage>
        <taxon>Eukaryota</taxon>
        <taxon>Metazoa</taxon>
        <taxon>Chordata</taxon>
        <taxon>Craniata</taxon>
        <taxon>Vertebrata</taxon>
        <taxon>Euteleostomi</taxon>
        <taxon>Amphibia</taxon>
        <taxon>Batrachia</taxon>
        <taxon>Anura</taxon>
        <taxon>Neobatrachia</taxon>
        <taxon>Ranoidea</taxon>
        <taxon>Ranidae</taxon>
        <taxon>Staurois</taxon>
    </lineage>
</organism>
<accession>A0ABN9CP02</accession>
<dbReference type="Proteomes" id="UP001162483">
    <property type="component" value="Unassembled WGS sequence"/>
</dbReference>
<feature type="non-terminal residue" evidence="2">
    <location>
        <position position="1"/>
    </location>
</feature>
<feature type="compositionally biased region" description="Polar residues" evidence="1">
    <location>
        <begin position="116"/>
        <end position="127"/>
    </location>
</feature>
<evidence type="ECO:0000313" key="2">
    <source>
        <dbReference type="EMBL" id="CAI9561261.1"/>
    </source>
</evidence>
<reference evidence="2" key="1">
    <citation type="submission" date="2023-05" db="EMBL/GenBank/DDBJ databases">
        <authorList>
            <person name="Stuckert A."/>
        </authorList>
    </citation>
    <scope>NUCLEOTIDE SEQUENCE</scope>
</reference>
<comment type="caution">
    <text evidence="2">The sequence shown here is derived from an EMBL/GenBank/DDBJ whole genome shotgun (WGS) entry which is preliminary data.</text>
</comment>
<gene>
    <name evidence="2" type="ORF">SPARVUS_LOCUS5406417</name>
</gene>
<feature type="region of interest" description="Disordered" evidence="1">
    <location>
        <begin position="96"/>
        <end position="140"/>
    </location>
</feature>
<evidence type="ECO:0000313" key="3">
    <source>
        <dbReference type="Proteomes" id="UP001162483"/>
    </source>
</evidence>
<sequence>NADHFTLSCLPLIHLLYLLCVTTTIEFYVASCNGTGPRPHLGISVRLQLLCPNTNPRTPPLIMQENRQHQTLLKTGNQLLYFHTNTRYIHRAGKYNQEQETHPQALPAGGRAAGNTPHQTKTQNNGMQHMAVNNGPTTWQ</sequence>
<proteinExistence type="predicted"/>
<protein>
    <submittedName>
        <fullName evidence="2">Uncharacterized protein</fullName>
    </submittedName>
</protein>
<keyword evidence="3" id="KW-1185">Reference proteome</keyword>
<dbReference type="EMBL" id="CATNWA010011172">
    <property type="protein sequence ID" value="CAI9561261.1"/>
    <property type="molecule type" value="Genomic_DNA"/>
</dbReference>
<evidence type="ECO:0000256" key="1">
    <source>
        <dbReference type="SAM" id="MobiDB-lite"/>
    </source>
</evidence>
<name>A0ABN9CP02_9NEOB</name>